<dbReference type="SMART" id="SM00360">
    <property type="entry name" value="RRM"/>
    <property type="match status" value="1"/>
</dbReference>
<keyword evidence="4" id="KW-1185">Reference proteome</keyword>
<dbReference type="GO" id="GO:0003723">
    <property type="term" value="F:RNA binding"/>
    <property type="evidence" value="ECO:0007669"/>
    <property type="project" value="UniProtKB-KW"/>
</dbReference>
<dbReference type="InterPro" id="IPR035979">
    <property type="entry name" value="RBD_domain_sf"/>
</dbReference>
<gene>
    <name evidence="3" type="ORF">BR63_07605</name>
</gene>
<evidence type="ECO:0000256" key="1">
    <source>
        <dbReference type="ARBA" id="ARBA00022884"/>
    </source>
</evidence>
<dbReference type="InterPro" id="IPR012677">
    <property type="entry name" value="Nucleotide-bd_a/b_plait_sf"/>
</dbReference>
<dbReference type="EMBL" id="CP045798">
    <property type="protein sequence ID" value="QNB46191.1"/>
    <property type="molecule type" value="Genomic_DNA"/>
</dbReference>
<dbReference type="OrthoDB" id="9798855at2"/>
<dbReference type="AlphaFoldDB" id="A0A7G6E287"/>
<sequence>MNYIVLNSSFFTGYNILPLTHNRNKLIPIYFSEVNELAKTLYVGNLPWATTPEDLSAAFSNHGQVISSRIIKDKETGRSRGFGFVEVADEDAEKMIAAMDGKEFNGRTLTVNEAKVRAE</sequence>
<dbReference type="InterPro" id="IPR052462">
    <property type="entry name" value="SLIRP/GR-RBP-like"/>
</dbReference>
<dbReference type="Gene3D" id="3.30.70.330">
    <property type="match status" value="1"/>
</dbReference>
<evidence type="ECO:0000259" key="2">
    <source>
        <dbReference type="PROSITE" id="PS50102"/>
    </source>
</evidence>
<protein>
    <recommendedName>
        <fullName evidence="2">RRM domain-containing protein</fullName>
    </recommendedName>
</protein>
<proteinExistence type="predicted"/>
<name>A0A7G6E287_THEFR</name>
<accession>A0A7G6E287</accession>
<evidence type="ECO:0000313" key="4">
    <source>
        <dbReference type="Proteomes" id="UP000515847"/>
    </source>
</evidence>
<dbReference type="Proteomes" id="UP000515847">
    <property type="component" value="Chromosome"/>
</dbReference>
<dbReference type="PROSITE" id="PS50102">
    <property type="entry name" value="RRM"/>
    <property type="match status" value="1"/>
</dbReference>
<reference evidence="3 4" key="1">
    <citation type="journal article" date="2019" name="Front. Microbiol.">
        <title>Thermoanaerosceptrum fracticalcis gen. nov. sp. nov., a Novel Fumarate-Fermenting Microorganism From a Deep Fractured Carbonate Aquifer of the US Great Basin.</title>
        <authorList>
            <person name="Hamilton-Brehm S.D."/>
            <person name="Stewart L.E."/>
            <person name="Zavarin M."/>
            <person name="Caldwell M."/>
            <person name="Lawson P.A."/>
            <person name="Onstott T.C."/>
            <person name="Grzymski J."/>
            <person name="Neveux I."/>
            <person name="Lollar B.S."/>
            <person name="Russell C.E."/>
            <person name="Moser D.P."/>
        </authorList>
    </citation>
    <scope>NUCLEOTIDE SEQUENCE [LARGE SCALE GENOMIC DNA]</scope>
    <source>
        <strain evidence="3 4">DRI-13</strain>
    </source>
</reference>
<dbReference type="InterPro" id="IPR000504">
    <property type="entry name" value="RRM_dom"/>
</dbReference>
<dbReference type="CDD" id="cd21608">
    <property type="entry name" value="RRM2_NsCP33_like"/>
    <property type="match status" value="1"/>
</dbReference>
<dbReference type="SUPFAM" id="SSF54928">
    <property type="entry name" value="RNA-binding domain, RBD"/>
    <property type="match status" value="1"/>
</dbReference>
<organism evidence="3 4">
    <name type="scientific">Thermanaerosceptrum fracticalcis</name>
    <dbReference type="NCBI Taxonomy" id="1712410"/>
    <lineage>
        <taxon>Bacteria</taxon>
        <taxon>Bacillati</taxon>
        <taxon>Bacillota</taxon>
        <taxon>Clostridia</taxon>
        <taxon>Eubacteriales</taxon>
        <taxon>Peptococcaceae</taxon>
        <taxon>Thermanaerosceptrum</taxon>
    </lineage>
</organism>
<dbReference type="Pfam" id="PF00076">
    <property type="entry name" value="RRM_1"/>
    <property type="match status" value="1"/>
</dbReference>
<dbReference type="PANTHER" id="PTHR48027">
    <property type="entry name" value="HETEROGENEOUS NUCLEAR RIBONUCLEOPROTEIN 87F-RELATED"/>
    <property type="match status" value="1"/>
</dbReference>
<keyword evidence="1" id="KW-0694">RNA-binding</keyword>
<dbReference type="InterPro" id="IPR048289">
    <property type="entry name" value="RRM2_NsCP33-like"/>
</dbReference>
<evidence type="ECO:0000313" key="3">
    <source>
        <dbReference type="EMBL" id="QNB46191.1"/>
    </source>
</evidence>
<dbReference type="KEGG" id="tfr:BR63_07605"/>
<feature type="domain" description="RRM" evidence="2">
    <location>
        <begin position="39"/>
        <end position="116"/>
    </location>
</feature>